<dbReference type="GO" id="GO:0005737">
    <property type="term" value="C:cytoplasm"/>
    <property type="evidence" value="ECO:0007669"/>
    <property type="project" value="TreeGrafter"/>
</dbReference>
<dbReference type="Gene3D" id="1.10.1670.10">
    <property type="entry name" value="Helix-hairpin-Helix base-excision DNA repair enzymes (C-terminal)"/>
    <property type="match status" value="1"/>
</dbReference>
<evidence type="ECO:0000256" key="6">
    <source>
        <dbReference type="ARBA" id="ARBA00023204"/>
    </source>
</evidence>
<dbReference type="EC" id="3.2.2.21" evidence="3"/>
<dbReference type="InterPro" id="IPR023170">
    <property type="entry name" value="HhH_base_excis_C"/>
</dbReference>
<dbReference type="SMART" id="SM00478">
    <property type="entry name" value="ENDO3c"/>
    <property type="match status" value="1"/>
</dbReference>
<comment type="similarity">
    <text evidence="2">Belongs to the alkylbase DNA glycosidase AlkA family.</text>
</comment>
<feature type="domain" description="HhH-GPD" evidence="7">
    <location>
        <begin position="136"/>
        <end position="301"/>
    </location>
</feature>
<evidence type="ECO:0000256" key="4">
    <source>
        <dbReference type="ARBA" id="ARBA00022763"/>
    </source>
</evidence>
<dbReference type="Pfam" id="PF00730">
    <property type="entry name" value="HhH-GPD"/>
    <property type="match status" value="1"/>
</dbReference>
<dbReference type="InterPro" id="IPR003265">
    <property type="entry name" value="HhH-GPD_domain"/>
</dbReference>
<evidence type="ECO:0000313" key="8">
    <source>
        <dbReference type="EMBL" id="WHY53198.1"/>
    </source>
</evidence>
<evidence type="ECO:0000259" key="7">
    <source>
        <dbReference type="SMART" id="SM00478"/>
    </source>
</evidence>
<dbReference type="GO" id="GO:0032993">
    <property type="term" value="C:protein-DNA complex"/>
    <property type="evidence" value="ECO:0007669"/>
    <property type="project" value="TreeGrafter"/>
</dbReference>
<comment type="catalytic activity">
    <reaction evidence="1">
        <text>Hydrolysis of alkylated DNA, releasing 3-methyladenine, 3-methylguanine, 7-methylguanine and 7-methyladenine.</text>
        <dbReference type="EC" id="3.2.2.21"/>
    </reaction>
</comment>
<dbReference type="InterPro" id="IPR037046">
    <property type="entry name" value="AlkA_N_sf"/>
</dbReference>
<dbReference type="PANTHER" id="PTHR43003">
    <property type="entry name" value="DNA-3-METHYLADENINE GLYCOSYLASE"/>
    <property type="match status" value="1"/>
</dbReference>
<evidence type="ECO:0000313" key="9">
    <source>
        <dbReference type="Proteomes" id="UP001178322"/>
    </source>
</evidence>
<reference evidence="8" key="1">
    <citation type="submission" date="2023-05" db="EMBL/GenBank/DDBJ databases">
        <title>Comparative genomics of Bacillaceae isolates and their secondary metabolite potential.</title>
        <authorList>
            <person name="Song L."/>
            <person name="Nielsen L.J."/>
            <person name="Mohite O."/>
            <person name="Xu X."/>
            <person name="Weber T."/>
            <person name="Kovacs A.T."/>
        </authorList>
    </citation>
    <scope>NUCLEOTIDE SEQUENCE</scope>
    <source>
        <strain evidence="8">LY1</strain>
    </source>
</reference>
<keyword evidence="4" id="KW-0227">DNA damage</keyword>
<dbReference type="InterPro" id="IPR011257">
    <property type="entry name" value="DNA_glycosylase"/>
</dbReference>
<dbReference type="GO" id="GO:0008725">
    <property type="term" value="F:DNA-3-methyladenine glycosylase activity"/>
    <property type="evidence" value="ECO:0007669"/>
    <property type="project" value="TreeGrafter"/>
</dbReference>
<dbReference type="InterPro" id="IPR051912">
    <property type="entry name" value="Alkylbase_DNA_Glycosylase/TA"/>
</dbReference>
<dbReference type="CDD" id="cd00056">
    <property type="entry name" value="ENDO3c"/>
    <property type="match status" value="1"/>
</dbReference>
<accession>A0AAX3WZ48</accession>
<dbReference type="GO" id="GO:0006285">
    <property type="term" value="P:base-excision repair, AP site formation"/>
    <property type="evidence" value="ECO:0007669"/>
    <property type="project" value="TreeGrafter"/>
</dbReference>
<sequence length="305" mass="35854">MNWISQKEFIEIYPPKEFNTEECLIFLKRSNQEVLHRIKDGYLFKLLKINGLPILCQIKLQSNSIKVEFPMHVPSEGSHEEIARYIWAWFDLEKDLSSFYEMAKEDSILKPLVQNYYGLRIIGMPDLFEALVWAISGQQINLTFAYSLKRRFVEQFGESVMFKGETYWLFPLPERISTIQVDDLRQLQFTHRKSEYIIDIAKMMAIGQLSKEKLLIKATYDEMKKCLVSIRGVGAWTADYVLMKCLLQPESFPIADVGLHNALKRQLALNQKPTIEEITSYAMHWTGWQAYATFYLWRSLYDETL</sequence>
<dbReference type="Gene3D" id="1.10.340.30">
    <property type="entry name" value="Hypothetical protein, domain 2"/>
    <property type="match status" value="1"/>
</dbReference>
<dbReference type="GO" id="GO:0008534">
    <property type="term" value="F:oxidized purine nucleobase lesion DNA N-glycosylase activity"/>
    <property type="evidence" value="ECO:0007669"/>
    <property type="project" value="InterPro"/>
</dbReference>
<protein>
    <recommendedName>
        <fullName evidence="3">DNA-3-methyladenine glycosylase II</fullName>
        <ecNumber evidence="3">3.2.2.21</ecNumber>
    </recommendedName>
</protein>
<dbReference type="GO" id="GO:0006289">
    <property type="term" value="P:nucleotide-excision repair"/>
    <property type="evidence" value="ECO:0007669"/>
    <property type="project" value="InterPro"/>
</dbReference>
<dbReference type="GO" id="GO:0043916">
    <property type="term" value="F:DNA-7-methylguanine glycosylase activity"/>
    <property type="evidence" value="ECO:0007669"/>
    <property type="project" value="TreeGrafter"/>
</dbReference>
<dbReference type="GO" id="GO:0032131">
    <property type="term" value="F:alkylated DNA binding"/>
    <property type="evidence" value="ECO:0007669"/>
    <property type="project" value="TreeGrafter"/>
</dbReference>
<organism evidence="8 9">
    <name type="scientific">Lysinibacillus pakistanensis</name>
    <dbReference type="NCBI Taxonomy" id="759811"/>
    <lineage>
        <taxon>Bacteria</taxon>
        <taxon>Bacillati</taxon>
        <taxon>Bacillota</taxon>
        <taxon>Bacilli</taxon>
        <taxon>Bacillales</taxon>
        <taxon>Bacillaceae</taxon>
        <taxon>Lysinibacillus</taxon>
    </lineage>
</organism>
<evidence type="ECO:0000256" key="5">
    <source>
        <dbReference type="ARBA" id="ARBA00022801"/>
    </source>
</evidence>
<dbReference type="PANTHER" id="PTHR43003:SF12">
    <property type="entry name" value="DNA-3-METHYLADENINE GLYCOSYLASE"/>
    <property type="match status" value="1"/>
</dbReference>
<dbReference type="RefSeq" id="WP_283934528.1">
    <property type="nucleotide sequence ID" value="NZ_CP126101.1"/>
</dbReference>
<keyword evidence="5" id="KW-0378">Hydrolase</keyword>
<evidence type="ECO:0000256" key="3">
    <source>
        <dbReference type="ARBA" id="ARBA00012000"/>
    </source>
</evidence>
<dbReference type="Gene3D" id="3.30.310.20">
    <property type="entry name" value="DNA-3-methyladenine glycosylase AlkA, N-terminal domain"/>
    <property type="match status" value="1"/>
</dbReference>
<gene>
    <name evidence="8" type="ORF">QNH24_08115</name>
</gene>
<proteinExistence type="inferred from homology"/>
<evidence type="ECO:0000256" key="1">
    <source>
        <dbReference type="ARBA" id="ARBA00000086"/>
    </source>
</evidence>
<dbReference type="Proteomes" id="UP001178322">
    <property type="component" value="Chromosome"/>
</dbReference>
<dbReference type="SUPFAM" id="SSF48150">
    <property type="entry name" value="DNA-glycosylase"/>
    <property type="match status" value="1"/>
</dbReference>
<evidence type="ECO:0000256" key="2">
    <source>
        <dbReference type="ARBA" id="ARBA00010817"/>
    </source>
</evidence>
<dbReference type="AlphaFoldDB" id="A0AAX3WZ48"/>
<keyword evidence="6" id="KW-0234">DNA repair</keyword>
<dbReference type="FunFam" id="1.10.340.30:FF:000004">
    <property type="entry name" value="DNA-3-methyladenine glycosylase II"/>
    <property type="match status" value="1"/>
</dbReference>
<dbReference type="Pfam" id="PF07934">
    <property type="entry name" value="OGG_N"/>
    <property type="match status" value="1"/>
</dbReference>
<dbReference type="InterPro" id="IPR012904">
    <property type="entry name" value="OGG_N"/>
</dbReference>
<dbReference type="GO" id="GO:0006307">
    <property type="term" value="P:DNA alkylation repair"/>
    <property type="evidence" value="ECO:0007669"/>
    <property type="project" value="TreeGrafter"/>
</dbReference>
<name>A0AAX3WZ48_9BACI</name>
<dbReference type="EMBL" id="CP126101">
    <property type="protein sequence ID" value="WHY53198.1"/>
    <property type="molecule type" value="Genomic_DNA"/>
</dbReference>